<accession>B3S3L2</accession>
<dbReference type="GO" id="GO:0003950">
    <property type="term" value="F:NAD+ poly-ADP-ribosyltransferase activity"/>
    <property type="evidence" value="ECO:0007669"/>
    <property type="project" value="UniProtKB-UniRule"/>
</dbReference>
<keyword evidence="2 6" id="KW-0328">Glycosyltransferase</keyword>
<evidence type="ECO:0000256" key="2">
    <source>
        <dbReference type="ARBA" id="ARBA00022676"/>
    </source>
</evidence>
<keyword evidence="4 6" id="KW-0520">NAD</keyword>
<keyword evidence="9" id="KW-1185">Reference proteome</keyword>
<dbReference type="AlphaFoldDB" id="B3S3L2"/>
<dbReference type="InterPro" id="IPR012317">
    <property type="entry name" value="Poly(ADP-ribose)pol_cat_dom"/>
</dbReference>
<dbReference type="Pfam" id="PF00644">
    <property type="entry name" value="PARP"/>
    <property type="match status" value="1"/>
</dbReference>
<dbReference type="KEGG" id="tad:TRIADDRAFT_58763"/>
<dbReference type="OMA" id="QDINDRN"/>
<dbReference type="PANTHER" id="PTHR14453">
    <property type="entry name" value="PARP/ZINC FINGER CCCH TYPE DOMAIN CONTAINING PROTEIN"/>
    <property type="match status" value="1"/>
</dbReference>
<feature type="domain" description="PARP catalytic" evidence="7">
    <location>
        <begin position="10"/>
        <end position="203"/>
    </location>
</feature>
<dbReference type="CTD" id="6755896"/>
<dbReference type="InterPro" id="IPR052056">
    <property type="entry name" value="Mono-ARTD/PARP"/>
</dbReference>
<gene>
    <name evidence="8" type="ORF">TRIADDRAFT_58763</name>
</gene>
<dbReference type="GO" id="GO:0010629">
    <property type="term" value="P:negative regulation of gene expression"/>
    <property type="evidence" value="ECO:0000318"/>
    <property type="project" value="GO_Central"/>
</dbReference>
<dbReference type="InParanoid" id="B3S3L2"/>
<dbReference type="GO" id="GO:0005634">
    <property type="term" value="C:nucleus"/>
    <property type="evidence" value="ECO:0000318"/>
    <property type="project" value="GO_Central"/>
</dbReference>
<dbReference type="Gene3D" id="3.90.228.10">
    <property type="match status" value="1"/>
</dbReference>
<evidence type="ECO:0000313" key="8">
    <source>
        <dbReference type="EMBL" id="EDV22817.1"/>
    </source>
</evidence>
<keyword evidence="3 6" id="KW-0808">Transferase</keyword>
<dbReference type="EMBL" id="DS985248">
    <property type="protein sequence ID" value="EDV22817.1"/>
    <property type="molecule type" value="Genomic_DNA"/>
</dbReference>
<comment type="subcellular location">
    <subcellularLocation>
        <location evidence="1">Nucleus</location>
    </subcellularLocation>
</comment>
<evidence type="ECO:0000256" key="6">
    <source>
        <dbReference type="RuleBase" id="RU362114"/>
    </source>
</evidence>
<dbReference type="HOGENOM" id="CLU_014825_3_1_1"/>
<dbReference type="Proteomes" id="UP000009022">
    <property type="component" value="Unassembled WGS sequence"/>
</dbReference>
<dbReference type="GO" id="GO:0005737">
    <property type="term" value="C:cytoplasm"/>
    <property type="evidence" value="ECO:0000318"/>
    <property type="project" value="GO_Central"/>
</dbReference>
<evidence type="ECO:0000256" key="1">
    <source>
        <dbReference type="ARBA" id="ARBA00004123"/>
    </source>
</evidence>
<dbReference type="PhylomeDB" id="B3S3L2"/>
<dbReference type="RefSeq" id="XP_002114683.1">
    <property type="nucleotide sequence ID" value="XM_002114647.1"/>
</dbReference>
<dbReference type="OrthoDB" id="406099at2759"/>
<organism evidence="8 9">
    <name type="scientific">Trichoplax adhaerens</name>
    <name type="common">Trichoplax reptans</name>
    <dbReference type="NCBI Taxonomy" id="10228"/>
    <lineage>
        <taxon>Eukaryota</taxon>
        <taxon>Metazoa</taxon>
        <taxon>Placozoa</taxon>
        <taxon>Uniplacotomia</taxon>
        <taxon>Trichoplacea</taxon>
        <taxon>Trichoplacidae</taxon>
        <taxon>Trichoplax</taxon>
    </lineage>
</organism>
<evidence type="ECO:0000256" key="5">
    <source>
        <dbReference type="ARBA" id="ARBA00023242"/>
    </source>
</evidence>
<sequence length="203" mass="22555">MACCLLELAIPTNWEYQNQEEIKDGYFHIADVTNQEEINEISSIPELGGIRVNRLQRVENWNLYRRYQIMKADVTAAVQKYKPGTQVERRLFHGTDSSKVAGICKNGFDRDYSGTAAGSAYGTGTYFAVKAELSRRYGHALLLVRVLTGISGASSGSNQPNLSNIPGSQDERIHSAVDNISNPSMYIVSNDNSAYPEYIIHLS</sequence>
<proteinExistence type="predicted"/>
<dbReference type="PROSITE" id="PS51059">
    <property type="entry name" value="PARP_CATALYTIC"/>
    <property type="match status" value="1"/>
</dbReference>
<dbReference type="FunCoup" id="B3S3L2">
    <property type="interactions" value="809"/>
</dbReference>
<dbReference type="PANTHER" id="PTHR14453:SF67">
    <property type="entry name" value="POLY [ADP-RIBOSE] POLYMERASE"/>
    <property type="match status" value="1"/>
</dbReference>
<dbReference type="eggNOG" id="ENOG502R572">
    <property type="taxonomic scope" value="Eukaryota"/>
</dbReference>
<protein>
    <recommendedName>
        <fullName evidence="6">Poly [ADP-ribose] polymerase</fullName>
        <shortName evidence="6">PARP</shortName>
        <ecNumber evidence="6">2.4.2.-</ecNumber>
    </recommendedName>
</protein>
<evidence type="ECO:0000313" key="9">
    <source>
        <dbReference type="Proteomes" id="UP000009022"/>
    </source>
</evidence>
<reference evidence="8 9" key="1">
    <citation type="journal article" date="2008" name="Nature">
        <title>The Trichoplax genome and the nature of placozoans.</title>
        <authorList>
            <person name="Srivastava M."/>
            <person name="Begovic E."/>
            <person name="Chapman J."/>
            <person name="Putnam N.H."/>
            <person name="Hellsten U."/>
            <person name="Kawashima T."/>
            <person name="Kuo A."/>
            <person name="Mitros T."/>
            <person name="Salamov A."/>
            <person name="Carpenter M.L."/>
            <person name="Signorovitch A.Y."/>
            <person name="Moreno M.A."/>
            <person name="Kamm K."/>
            <person name="Grimwood J."/>
            <person name="Schmutz J."/>
            <person name="Shapiro H."/>
            <person name="Grigoriev I.V."/>
            <person name="Buss L.W."/>
            <person name="Schierwater B."/>
            <person name="Dellaporta S.L."/>
            <person name="Rokhsar D.S."/>
        </authorList>
    </citation>
    <scope>NUCLEOTIDE SEQUENCE [LARGE SCALE GENOMIC DNA]</scope>
    <source>
        <strain evidence="8 9">Grell-BS-1999</strain>
    </source>
</reference>
<dbReference type="GO" id="GO:0003714">
    <property type="term" value="F:transcription corepressor activity"/>
    <property type="evidence" value="ECO:0000318"/>
    <property type="project" value="GO_Central"/>
</dbReference>
<evidence type="ECO:0000259" key="7">
    <source>
        <dbReference type="PROSITE" id="PS51059"/>
    </source>
</evidence>
<name>B3S3L2_TRIAD</name>
<evidence type="ECO:0000256" key="4">
    <source>
        <dbReference type="ARBA" id="ARBA00023027"/>
    </source>
</evidence>
<evidence type="ECO:0000256" key="3">
    <source>
        <dbReference type="ARBA" id="ARBA00022679"/>
    </source>
</evidence>
<keyword evidence="5" id="KW-0539">Nucleus</keyword>
<dbReference type="EC" id="2.4.2.-" evidence="6"/>
<dbReference type="GeneID" id="6755896"/>
<dbReference type="SUPFAM" id="SSF56399">
    <property type="entry name" value="ADP-ribosylation"/>
    <property type="match status" value="1"/>
</dbReference>